<evidence type="ECO:0000313" key="13">
    <source>
        <dbReference type="Proteomes" id="UP001249851"/>
    </source>
</evidence>
<dbReference type="PANTHER" id="PTHR11675:SF101">
    <property type="entry name" value="POLYPEPTIDE N-ACETYLGALACTOSAMINYLTRANSFERASE 5"/>
    <property type="match status" value="1"/>
</dbReference>
<evidence type="ECO:0000256" key="2">
    <source>
        <dbReference type="ARBA" id="ARBA00005680"/>
    </source>
</evidence>
<dbReference type="Gene3D" id="2.80.10.50">
    <property type="match status" value="1"/>
</dbReference>
<dbReference type="InterPro" id="IPR045885">
    <property type="entry name" value="GalNAc-T"/>
</dbReference>
<sequence>MARLISRRKLVYYTIVVTSVCWILGTISFFLIQSLEVSIDVKRRAPKGLVPAESLTLNAFLEQDRFTKKSNKRVDEHDKPTETTKHYQFHIKTSFAKGVIFSHKSPKKTVFITANYERFPPGVKLKGPGAGGAAVSVPKSRRHEEDEGFDQHSFNLVASDMISLHRKLRDHRNSGGELLTDSFTYYDEGTLYNILMYDVTPNRNPQKPGEWGVAVSLNFLEKKREEQGFKDHAFNRVASDKISVERSLPDMRNSKCKSKKYALPLPTSSVIICFHNEAWSTLLRTVHSVINRTPPQLLKEIILVDDASERDELKTKLENYVADLRVVRIIRLGKRQGLIRARLKGASAAQGDVLTFLDAHCECSKGWLVPLLAKIAENRSNVVMPVIDEISDKNFYYHAVPEPFHRGIFRWRLEFGWKPVPQYEMERREDETDGIRTPVMAGGLFSIDKSYFEEIGTYDTGMDIWGGENLEISFRIWMCGGAIEMLPCSRVGHVFRPRFPYSFPARPGSDLDVVSRNLMRVADVWMDDYAKHFYNIRFDLKKKKHDDVSDRLALRKRLQCKSFKWYLENVIPELDVPDVNFAAAGQIRNPSTDQCLDTLGKKDDAPLGLYQCHGQGGNQYFVLTSKGELKSEDNCLDYNGYDLYLRECDGLLQNQKWEYKDNTLYHPRRDVCIDRGSKNSEHAKIRACDGRLSQVWEFSKTDDMD</sequence>
<dbReference type="InterPro" id="IPR029044">
    <property type="entry name" value="Nucleotide-diphossugar_trans"/>
</dbReference>
<keyword evidence="9 10" id="KW-1015">Disulfide bond</keyword>
<dbReference type="EMBL" id="JARQWQ010000060">
    <property type="protein sequence ID" value="KAK2555764.1"/>
    <property type="molecule type" value="Genomic_DNA"/>
</dbReference>
<comment type="subcellular location">
    <subcellularLocation>
        <location evidence="1 10">Golgi apparatus membrane</location>
        <topology evidence="1 10">Single-pass type II membrane protein</topology>
    </subcellularLocation>
</comment>
<dbReference type="EC" id="2.4.1.-" evidence="10"/>
<dbReference type="InterPro" id="IPR035992">
    <property type="entry name" value="Ricin_B-like_lectins"/>
</dbReference>
<proteinExistence type="inferred from homology"/>
<comment type="caution">
    <text evidence="12">The sequence shown here is derived from an EMBL/GenBank/DDBJ whole genome shotgun (WGS) entry which is preliminary data.</text>
</comment>
<evidence type="ECO:0000256" key="8">
    <source>
        <dbReference type="ARBA" id="ARBA00023136"/>
    </source>
</evidence>
<keyword evidence="10" id="KW-0328">Glycosyltransferase</keyword>
<dbReference type="GO" id="GO:0000139">
    <property type="term" value="C:Golgi membrane"/>
    <property type="evidence" value="ECO:0007669"/>
    <property type="project" value="UniProtKB-SubCell"/>
</dbReference>
<dbReference type="GO" id="GO:0030246">
    <property type="term" value="F:carbohydrate binding"/>
    <property type="evidence" value="ECO:0007669"/>
    <property type="project" value="UniProtKB-KW"/>
</dbReference>
<evidence type="ECO:0000256" key="10">
    <source>
        <dbReference type="RuleBase" id="RU361242"/>
    </source>
</evidence>
<dbReference type="InterPro" id="IPR001173">
    <property type="entry name" value="Glyco_trans_2-like"/>
</dbReference>
<evidence type="ECO:0000256" key="5">
    <source>
        <dbReference type="ARBA" id="ARBA00022968"/>
    </source>
</evidence>
<dbReference type="SUPFAM" id="SSF50370">
    <property type="entry name" value="Ricin B-like lectins"/>
    <property type="match status" value="1"/>
</dbReference>
<dbReference type="FunFam" id="3.90.550.10:FF:000088">
    <property type="entry name" value="Polypeptide N-acetylgalactosaminyltransferase"/>
    <property type="match status" value="1"/>
</dbReference>
<organism evidence="12 13">
    <name type="scientific">Acropora cervicornis</name>
    <name type="common">Staghorn coral</name>
    <dbReference type="NCBI Taxonomy" id="6130"/>
    <lineage>
        <taxon>Eukaryota</taxon>
        <taxon>Metazoa</taxon>
        <taxon>Cnidaria</taxon>
        <taxon>Anthozoa</taxon>
        <taxon>Hexacorallia</taxon>
        <taxon>Scleractinia</taxon>
        <taxon>Astrocoeniina</taxon>
        <taxon>Acroporidae</taxon>
        <taxon>Acropora</taxon>
    </lineage>
</organism>
<dbReference type="Pfam" id="PF00652">
    <property type="entry name" value="Ricin_B_lectin"/>
    <property type="match status" value="1"/>
</dbReference>
<feature type="domain" description="Ricin B lectin" evidence="11">
    <location>
        <begin position="581"/>
        <end position="699"/>
    </location>
</feature>
<evidence type="ECO:0000256" key="3">
    <source>
        <dbReference type="ARBA" id="ARBA00022692"/>
    </source>
</evidence>
<dbReference type="AlphaFoldDB" id="A0AAD9Q6T6"/>
<feature type="transmembrane region" description="Helical" evidence="10">
    <location>
        <begin position="12"/>
        <end position="32"/>
    </location>
</feature>
<dbReference type="InterPro" id="IPR000772">
    <property type="entry name" value="Ricin_B_lectin"/>
</dbReference>
<dbReference type="GO" id="GO:0004653">
    <property type="term" value="F:polypeptide N-acetylgalactosaminyltransferase activity"/>
    <property type="evidence" value="ECO:0007669"/>
    <property type="project" value="TreeGrafter"/>
</dbReference>
<name>A0AAD9Q6T6_ACRCE</name>
<keyword evidence="13" id="KW-1185">Reference proteome</keyword>
<dbReference type="SUPFAM" id="SSF53448">
    <property type="entry name" value="Nucleotide-diphospho-sugar transferases"/>
    <property type="match status" value="1"/>
</dbReference>
<dbReference type="Gene3D" id="3.90.550.10">
    <property type="entry name" value="Spore Coat Polysaccharide Biosynthesis Protein SpsA, Chain A"/>
    <property type="match status" value="2"/>
</dbReference>
<keyword evidence="7 10" id="KW-0333">Golgi apparatus</keyword>
<evidence type="ECO:0000256" key="9">
    <source>
        <dbReference type="ARBA" id="ARBA00023157"/>
    </source>
</evidence>
<keyword evidence="8 10" id="KW-0472">Membrane</keyword>
<dbReference type="CDD" id="cd02510">
    <property type="entry name" value="pp-GalNAc-T"/>
    <property type="match status" value="1"/>
</dbReference>
<keyword evidence="4 10" id="KW-0430">Lectin</keyword>
<comment type="cofactor">
    <cofactor evidence="10">
        <name>Mn(2+)</name>
        <dbReference type="ChEBI" id="CHEBI:29035"/>
    </cofactor>
</comment>
<evidence type="ECO:0000259" key="11">
    <source>
        <dbReference type="SMART" id="SM00458"/>
    </source>
</evidence>
<keyword evidence="6 10" id="KW-1133">Transmembrane helix</keyword>
<keyword evidence="5" id="KW-0735">Signal-anchor</keyword>
<gene>
    <name evidence="12" type="ORF">P5673_022345</name>
</gene>
<evidence type="ECO:0000256" key="4">
    <source>
        <dbReference type="ARBA" id="ARBA00022734"/>
    </source>
</evidence>
<comment type="pathway">
    <text evidence="10">Protein modification; protein glycosylation.</text>
</comment>
<protein>
    <recommendedName>
        <fullName evidence="10">Polypeptide N-acetylgalactosaminyltransferase</fullName>
        <ecNumber evidence="10">2.4.1.-</ecNumber>
    </recommendedName>
    <alternativeName>
        <fullName evidence="10">Protein-UDP acetylgalactosaminyltransferase</fullName>
    </alternativeName>
</protein>
<accession>A0AAD9Q6T6</accession>
<reference evidence="12" key="2">
    <citation type="journal article" date="2023" name="Science">
        <title>Genomic signatures of disease resistance in endangered staghorn corals.</title>
        <authorList>
            <person name="Vollmer S.V."/>
            <person name="Selwyn J.D."/>
            <person name="Despard B.A."/>
            <person name="Roesel C.L."/>
        </authorList>
    </citation>
    <scope>NUCLEOTIDE SEQUENCE</scope>
    <source>
        <strain evidence="12">K2</strain>
    </source>
</reference>
<keyword evidence="3 10" id="KW-0812">Transmembrane</keyword>
<keyword evidence="10" id="KW-0808">Transferase</keyword>
<comment type="similarity">
    <text evidence="2 10">Belongs to the glycosyltransferase 2 family. GalNAc-T subfamily.</text>
</comment>
<dbReference type="Pfam" id="PF00535">
    <property type="entry name" value="Glycos_transf_2"/>
    <property type="match status" value="1"/>
</dbReference>
<dbReference type="PROSITE" id="PS50231">
    <property type="entry name" value="RICIN_B_LECTIN"/>
    <property type="match status" value="1"/>
</dbReference>
<dbReference type="SMART" id="SM00458">
    <property type="entry name" value="RICIN"/>
    <property type="match status" value="1"/>
</dbReference>
<dbReference type="PANTHER" id="PTHR11675">
    <property type="entry name" value="N-ACETYLGALACTOSAMINYLTRANSFERASE"/>
    <property type="match status" value="1"/>
</dbReference>
<keyword evidence="10" id="KW-0464">Manganese</keyword>
<dbReference type="Proteomes" id="UP001249851">
    <property type="component" value="Unassembled WGS sequence"/>
</dbReference>
<reference evidence="12" key="1">
    <citation type="journal article" date="2023" name="G3 (Bethesda)">
        <title>Whole genome assembly and annotation of the endangered Caribbean coral Acropora cervicornis.</title>
        <authorList>
            <person name="Selwyn J.D."/>
            <person name="Vollmer S.V."/>
        </authorList>
    </citation>
    <scope>NUCLEOTIDE SEQUENCE</scope>
    <source>
        <strain evidence="12">K2</strain>
    </source>
</reference>
<evidence type="ECO:0000256" key="6">
    <source>
        <dbReference type="ARBA" id="ARBA00022989"/>
    </source>
</evidence>
<evidence type="ECO:0000256" key="1">
    <source>
        <dbReference type="ARBA" id="ARBA00004323"/>
    </source>
</evidence>
<dbReference type="CDD" id="cd23437">
    <property type="entry name" value="beta-trefoil_Ricin_GALNT7"/>
    <property type="match status" value="1"/>
</dbReference>
<evidence type="ECO:0000256" key="7">
    <source>
        <dbReference type="ARBA" id="ARBA00023034"/>
    </source>
</evidence>
<evidence type="ECO:0000313" key="12">
    <source>
        <dbReference type="EMBL" id="KAK2555764.1"/>
    </source>
</evidence>
<dbReference type="GO" id="GO:0006493">
    <property type="term" value="P:protein O-linked glycosylation"/>
    <property type="evidence" value="ECO:0007669"/>
    <property type="project" value="TreeGrafter"/>
</dbReference>